<keyword evidence="5 7" id="KW-1133">Transmembrane helix</keyword>
<evidence type="ECO:0000256" key="5">
    <source>
        <dbReference type="ARBA" id="ARBA00022989"/>
    </source>
</evidence>
<keyword evidence="3" id="KW-1003">Cell membrane</keyword>
<dbReference type="Proteomes" id="UP000198528">
    <property type="component" value="Unassembled WGS sequence"/>
</dbReference>
<reference evidence="10" key="1">
    <citation type="submission" date="2016-10" db="EMBL/GenBank/DDBJ databases">
        <authorList>
            <person name="Varghese N."/>
            <person name="Submissions S."/>
        </authorList>
    </citation>
    <scope>NUCLEOTIDE SEQUENCE [LARGE SCALE GENOMIC DNA]</scope>
    <source>
        <strain evidence="10">DSM 22619</strain>
    </source>
</reference>
<feature type="transmembrane region" description="Helical" evidence="7">
    <location>
        <begin position="212"/>
        <end position="233"/>
    </location>
</feature>
<keyword evidence="10" id="KW-1185">Reference proteome</keyword>
<dbReference type="PANTHER" id="PTHR42920">
    <property type="entry name" value="OS03G0707200 PROTEIN-RELATED"/>
    <property type="match status" value="1"/>
</dbReference>
<feature type="transmembrane region" description="Helical" evidence="7">
    <location>
        <begin position="151"/>
        <end position="169"/>
    </location>
</feature>
<dbReference type="InterPro" id="IPR037185">
    <property type="entry name" value="EmrE-like"/>
</dbReference>
<evidence type="ECO:0000256" key="4">
    <source>
        <dbReference type="ARBA" id="ARBA00022692"/>
    </source>
</evidence>
<dbReference type="AlphaFoldDB" id="A0A1G6KM11"/>
<feature type="domain" description="EamA" evidence="8">
    <location>
        <begin position="183"/>
        <end position="315"/>
    </location>
</feature>
<evidence type="ECO:0000256" key="2">
    <source>
        <dbReference type="ARBA" id="ARBA00007362"/>
    </source>
</evidence>
<proteinExistence type="inferred from homology"/>
<feature type="transmembrane region" description="Helical" evidence="7">
    <location>
        <begin position="181"/>
        <end position="200"/>
    </location>
</feature>
<sequence length="317" mass="33295">MTDMLEEDALERRGDTSGHARRWRVVAGTAKVLAGASLWGLSGTVTKILMDRTGTDAVWLTDVKMLLGSAVFFCCAAAATPDRLRGAARALARPAELVRVLLMCVMAYLVLNASYFANVTVTNAATATVMQSLGAPMTLEVICVRERRLPFASEALCFVLAVAGTYLMATGGNPTTLVMPAAGLVLGLLTAMGQASESLLTEGYVRRWGSLVVNAVGFLVAGVLLLPVARPWVPGPTLAYQPLDWALLAFSVLVGTFGAGALFMAGLHRVGPVRTTLLSTSEQLTSAVSSVVLTSTTFSPAELLGFVLITVMVVITA</sequence>
<dbReference type="RefSeq" id="WP_090846257.1">
    <property type="nucleotide sequence ID" value="NZ_FMZL01000009.1"/>
</dbReference>
<keyword evidence="6 7" id="KW-0472">Membrane</keyword>
<evidence type="ECO:0000256" key="1">
    <source>
        <dbReference type="ARBA" id="ARBA00004651"/>
    </source>
</evidence>
<dbReference type="GO" id="GO:0005886">
    <property type="term" value="C:plasma membrane"/>
    <property type="evidence" value="ECO:0007669"/>
    <property type="project" value="UniProtKB-SubCell"/>
</dbReference>
<dbReference type="SUPFAM" id="SSF103481">
    <property type="entry name" value="Multidrug resistance efflux transporter EmrE"/>
    <property type="match status" value="1"/>
</dbReference>
<comment type="similarity">
    <text evidence="2">Belongs to the EamA transporter family.</text>
</comment>
<evidence type="ECO:0000256" key="6">
    <source>
        <dbReference type="ARBA" id="ARBA00023136"/>
    </source>
</evidence>
<dbReference type="Pfam" id="PF00892">
    <property type="entry name" value="EamA"/>
    <property type="match status" value="2"/>
</dbReference>
<dbReference type="PANTHER" id="PTHR42920:SF5">
    <property type="entry name" value="EAMA DOMAIN-CONTAINING PROTEIN"/>
    <property type="match status" value="1"/>
</dbReference>
<feature type="transmembrane region" description="Helical" evidence="7">
    <location>
        <begin position="100"/>
        <end position="118"/>
    </location>
</feature>
<keyword evidence="4 7" id="KW-0812">Transmembrane</keyword>
<evidence type="ECO:0000259" key="8">
    <source>
        <dbReference type="Pfam" id="PF00892"/>
    </source>
</evidence>
<evidence type="ECO:0000313" key="10">
    <source>
        <dbReference type="Proteomes" id="UP000198528"/>
    </source>
</evidence>
<feature type="transmembrane region" description="Helical" evidence="7">
    <location>
        <begin position="57"/>
        <end position="79"/>
    </location>
</feature>
<dbReference type="EMBL" id="FMZL01000009">
    <property type="protein sequence ID" value="SDC32152.1"/>
    <property type="molecule type" value="Genomic_DNA"/>
</dbReference>
<gene>
    <name evidence="9" type="ORF">SAMN04487824_1098</name>
</gene>
<evidence type="ECO:0000313" key="9">
    <source>
        <dbReference type="EMBL" id="SDC32152.1"/>
    </source>
</evidence>
<protein>
    <submittedName>
        <fullName evidence="9">Permease of the drug/metabolite transporter (DMT) superfamily</fullName>
    </submittedName>
</protein>
<comment type="subcellular location">
    <subcellularLocation>
        <location evidence="1">Cell membrane</location>
        <topology evidence="1">Multi-pass membrane protein</topology>
    </subcellularLocation>
</comment>
<accession>A0A1G6KM11</accession>
<name>A0A1G6KM11_9ACTN</name>
<dbReference type="STRING" id="604330.SAMN04489857_1111"/>
<evidence type="ECO:0000256" key="7">
    <source>
        <dbReference type="SAM" id="Phobius"/>
    </source>
</evidence>
<dbReference type="InterPro" id="IPR051258">
    <property type="entry name" value="Diverse_Substrate_Transporter"/>
</dbReference>
<evidence type="ECO:0000256" key="3">
    <source>
        <dbReference type="ARBA" id="ARBA00022475"/>
    </source>
</evidence>
<dbReference type="InterPro" id="IPR000620">
    <property type="entry name" value="EamA_dom"/>
</dbReference>
<feature type="domain" description="EamA" evidence="8">
    <location>
        <begin position="32"/>
        <end position="169"/>
    </location>
</feature>
<organism evidence="9 10">
    <name type="scientific">Parafannyhessea umbonata</name>
    <dbReference type="NCBI Taxonomy" id="604330"/>
    <lineage>
        <taxon>Bacteria</taxon>
        <taxon>Bacillati</taxon>
        <taxon>Actinomycetota</taxon>
        <taxon>Coriobacteriia</taxon>
        <taxon>Coriobacteriales</taxon>
        <taxon>Atopobiaceae</taxon>
        <taxon>Parafannyhessea</taxon>
    </lineage>
</organism>
<feature type="transmembrane region" description="Helical" evidence="7">
    <location>
        <begin position="245"/>
        <end position="267"/>
    </location>
</feature>